<keyword evidence="1" id="KW-0472">Membrane</keyword>
<dbReference type="InterPro" id="IPR023298">
    <property type="entry name" value="ATPase_P-typ_TM_dom_sf"/>
</dbReference>
<accession>A0A935Q111</accession>
<keyword evidence="1" id="KW-1133">Transmembrane helix</keyword>
<gene>
    <name evidence="2" type="ORF">IPJ27_12905</name>
</gene>
<dbReference type="AlphaFoldDB" id="A0A935Q111"/>
<evidence type="ECO:0000313" key="2">
    <source>
        <dbReference type="EMBL" id="MBK7675571.1"/>
    </source>
</evidence>
<comment type="caution">
    <text evidence="2">The sequence shown here is derived from an EMBL/GenBank/DDBJ whole genome shotgun (WGS) entry which is preliminary data.</text>
</comment>
<sequence length="183" mass="20463">MTIAYDNTPVSPKPVGWDRPRIFGVASVLGYFLVAESFGLLLFGVKVLSLPQLQESFGRATHAQQQTMMFLQLVGGGQLLLFVTRTERWFFMRPFPAAPLFWAIVATQVTAALMCGYGVLVPPIPWKLIAWVWVYLMAWLFILGSVRLICDRFAGYCTTRHMKSVHVINQPLQPQAGTASSNP</sequence>
<feature type="transmembrane region" description="Helical" evidence="1">
    <location>
        <begin position="132"/>
        <end position="150"/>
    </location>
</feature>
<proteinExistence type="predicted"/>
<keyword evidence="1" id="KW-0812">Transmembrane</keyword>
<feature type="transmembrane region" description="Helical" evidence="1">
    <location>
        <begin position="65"/>
        <end position="83"/>
    </location>
</feature>
<organism evidence="2 3">
    <name type="scientific">Candidatus Accumulibacter proximus</name>
    <dbReference type="NCBI Taxonomy" id="2954385"/>
    <lineage>
        <taxon>Bacteria</taxon>
        <taxon>Pseudomonadati</taxon>
        <taxon>Pseudomonadota</taxon>
        <taxon>Betaproteobacteria</taxon>
        <taxon>Candidatus Accumulibacter</taxon>
    </lineage>
</organism>
<dbReference type="Proteomes" id="UP000697998">
    <property type="component" value="Unassembled WGS sequence"/>
</dbReference>
<reference evidence="2 3" key="1">
    <citation type="submission" date="2020-10" db="EMBL/GenBank/DDBJ databases">
        <title>Connecting structure to function with the recovery of over 1000 high-quality activated sludge metagenome-assembled genomes encoding full-length rRNA genes using long-read sequencing.</title>
        <authorList>
            <person name="Singleton C.M."/>
            <person name="Petriglieri F."/>
            <person name="Kristensen J.M."/>
            <person name="Kirkegaard R.H."/>
            <person name="Michaelsen T.Y."/>
            <person name="Andersen M.H."/>
            <person name="Karst S.M."/>
            <person name="Dueholm M.S."/>
            <person name="Nielsen P.H."/>
            <person name="Albertsen M."/>
        </authorList>
    </citation>
    <scope>NUCLEOTIDE SEQUENCE [LARGE SCALE GENOMIC DNA]</scope>
    <source>
        <strain evidence="2">EsbW_18-Q3-R4-48_BATAC.285</strain>
    </source>
</reference>
<feature type="transmembrane region" description="Helical" evidence="1">
    <location>
        <begin position="95"/>
        <end position="120"/>
    </location>
</feature>
<feature type="transmembrane region" description="Helical" evidence="1">
    <location>
        <begin position="22"/>
        <end position="45"/>
    </location>
</feature>
<evidence type="ECO:0000313" key="3">
    <source>
        <dbReference type="Proteomes" id="UP000697998"/>
    </source>
</evidence>
<dbReference type="EMBL" id="JADJMH010000012">
    <property type="protein sequence ID" value="MBK7675571.1"/>
    <property type="molecule type" value="Genomic_DNA"/>
</dbReference>
<dbReference type="Gene3D" id="1.20.1110.10">
    <property type="entry name" value="Calcium-transporting ATPase, transmembrane domain"/>
    <property type="match status" value="1"/>
</dbReference>
<evidence type="ECO:0000256" key="1">
    <source>
        <dbReference type="SAM" id="Phobius"/>
    </source>
</evidence>
<name>A0A935Q111_9PROT</name>
<dbReference type="SUPFAM" id="SSF81665">
    <property type="entry name" value="Calcium ATPase, transmembrane domain M"/>
    <property type="match status" value="1"/>
</dbReference>
<protein>
    <submittedName>
        <fullName evidence="2">Uncharacterized protein</fullName>
    </submittedName>
</protein>